<evidence type="ECO:0000313" key="1">
    <source>
        <dbReference type="EMBL" id="MDH0362194.1"/>
    </source>
</evidence>
<gene>
    <name evidence="1" type="ORF">N7330_03835</name>
</gene>
<name>A0AA42L5J8_9BURK</name>
<organism evidence="1 2">
    <name type="scientific">Comamonas aquatica</name>
    <dbReference type="NCBI Taxonomy" id="225991"/>
    <lineage>
        <taxon>Bacteria</taxon>
        <taxon>Pseudomonadati</taxon>
        <taxon>Pseudomonadota</taxon>
        <taxon>Betaproteobacteria</taxon>
        <taxon>Burkholderiales</taxon>
        <taxon>Comamonadaceae</taxon>
        <taxon>Comamonas</taxon>
    </lineage>
</organism>
<sequence length="159" mass="18598">MRTYEDTVTYLRALADGRELLNTKHLTILFGWSVRAQTRKRETGTLPFPFRQIGRLYFSTIYDVANFIFYGSQNTPKQAIEDQTSKLKPVAKGSRSTNADDFSHLFTFATFLERVTKEAAFLNRLQQGLEEYQREERKYDLTGKLIDKEEVKDKGRKRI</sequence>
<comment type="caution">
    <text evidence="1">The sequence shown here is derived from an EMBL/GenBank/DDBJ whole genome shotgun (WGS) entry which is preliminary data.</text>
</comment>
<proteinExistence type="predicted"/>
<protein>
    <submittedName>
        <fullName evidence="1">Uncharacterized protein</fullName>
    </submittedName>
</protein>
<dbReference type="Proteomes" id="UP001158297">
    <property type="component" value="Unassembled WGS sequence"/>
</dbReference>
<dbReference type="RefSeq" id="WP_279859778.1">
    <property type="nucleotide sequence ID" value="NZ_JAODZU010000003.1"/>
</dbReference>
<reference evidence="1" key="1">
    <citation type="submission" date="2022-09" db="EMBL/GenBank/DDBJ databases">
        <title>Intensive care unit water sources are persistently colonized with multi-drug resistant bacteria and are the site of extensive horizontal gene transfer of antibiotic resistance genes.</title>
        <authorList>
            <person name="Diorio-Toth L."/>
        </authorList>
    </citation>
    <scope>NUCLEOTIDE SEQUENCE</scope>
    <source>
        <strain evidence="1">GD04130</strain>
    </source>
</reference>
<evidence type="ECO:0000313" key="2">
    <source>
        <dbReference type="Proteomes" id="UP001158297"/>
    </source>
</evidence>
<dbReference type="AlphaFoldDB" id="A0AA42L5J8"/>
<accession>A0AA42L5J8</accession>
<dbReference type="EMBL" id="JAODZU010000003">
    <property type="protein sequence ID" value="MDH0362194.1"/>
    <property type="molecule type" value="Genomic_DNA"/>
</dbReference>